<dbReference type="OrthoDB" id="2553467at2759"/>
<protein>
    <submittedName>
        <fullName evidence="2">Uncharacterized protein</fullName>
    </submittedName>
</protein>
<name>A0A5C3EQ82_9BASI</name>
<dbReference type="AlphaFoldDB" id="A0A5C3EQ82"/>
<dbReference type="EMBL" id="OOIN01000042">
    <property type="protein sequence ID" value="SPO31916.1"/>
    <property type="molecule type" value="Genomic_DNA"/>
</dbReference>
<evidence type="ECO:0000313" key="2">
    <source>
        <dbReference type="EMBL" id="SPO31916.1"/>
    </source>
</evidence>
<reference evidence="2 3" key="1">
    <citation type="submission" date="2018-03" db="EMBL/GenBank/DDBJ databases">
        <authorList>
            <person name="Guldener U."/>
        </authorList>
    </citation>
    <scope>NUCLEOTIDE SEQUENCE [LARGE SCALE GENOMIC DNA]</scope>
    <source>
        <strain evidence="2 3">NBRC100155</strain>
    </source>
</reference>
<evidence type="ECO:0000313" key="3">
    <source>
        <dbReference type="Proteomes" id="UP000324022"/>
    </source>
</evidence>
<keyword evidence="1" id="KW-0472">Membrane</keyword>
<gene>
    <name evidence="2" type="ORF">UTRI_10318</name>
</gene>
<keyword evidence="1" id="KW-0812">Transmembrane</keyword>
<evidence type="ECO:0000256" key="1">
    <source>
        <dbReference type="SAM" id="Phobius"/>
    </source>
</evidence>
<feature type="transmembrane region" description="Helical" evidence="1">
    <location>
        <begin position="155"/>
        <end position="176"/>
    </location>
</feature>
<dbReference type="Proteomes" id="UP000324022">
    <property type="component" value="Unassembled WGS sequence"/>
</dbReference>
<proteinExistence type="predicted"/>
<sequence length="177" mass="18220">MSGTGALSAVCNGTTIPTTTSFQIAAGRPFCGYVGSFPSSSGQSTVQACCAGPVLNGSQYDASRAGMTGPRKYEGCIVYCQVAEEYAGRPTGWQRCVEQVLNSPVAGDQWTCDVGRNESIMGAVTNGTTTVNDNIGSPNGANGVKMTIFNSILPLMLVVLLGIQLVLPAAAATTLIQ</sequence>
<keyword evidence="3" id="KW-1185">Reference proteome</keyword>
<keyword evidence="1" id="KW-1133">Transmembrane helix</keyword>
<organism evidence="2 3">
    <name type="scientific">Ustilago trichophora</name>
    <dbReference type="NCBI Taxonomy" id="86804"/>
    <lineage>
        <taxon>Eukaryota</taxon>
        <taxon>Fungi</taxon>
        <taxon>Dikarya</taxon>
        <taxon>Basidiomycota</taxon>
        <taxon>Ustilaginomycotina</taxon>
        <taxon>Ustilaginomycetes</taxon>
        <taxon>Ustilaginales</taxon>
        <taxon>Ustilaginaceae</taxon>
        <taxon>Ustilago</taxon>
    </lineage>
</organism>
<accession>A0A5C3EQ82</accession>